<dbReference type="RefSeq" id="WP_285567655.1">
    <property type="nucleotide sequence ID" value="NZ_BSTK01000002.1"/>
</dbReference>
<name>A0A9W6S0F5_9ACTN</name>
<proteinExistence type="predicted"/>
<accession>A0A9W6S0F5</accession>
<evidence type="ECO:0000313" key="2">
    <source>
        <dbReference type="Proteomes" id="UP001165074"/>
    </source>
</evidence>
<dbReference type="Proteomes" id="UP001165074">
    <property type="component" value="Unassembled WGS sequence"/>
</dbReference>
<gene>
    <name evidence="1" type="ORF">Airi02_013170</name>
</gene>
<organism evidence="1 2">
    <name type="scientific">Actinoallomurus iriomotensis</name>
    <dbReference type="NCBI Taxonomy" id="478107"/>
    <lineage>
        <taxon>Bacteria</taxon>
        <taxon>Bacillati</taxon>
        <taxon>Actinomycetota</taxon>
        <taxon>Actinomycetes</taxon>
        <taxon>Streptosporangiales</taxon>
        <taxon>Thermomonosporaceae</taxon>
        <taxon>Actinoallomurus</taxon>
    </lineage>
</organism>
<reference evidence="1" key="1">
    <citation type="submission" date="2023-03" db="EMBL/GenBank/DDBJ databases">
        <title>Actinoallomurus iriomotensis NBRC 103684.</title>
        <authorList>
            <person name="Ichikawa N."/>
            <person name="Sato H."/>
            <person name="Tonouchi N."/>
        </authorList>
    </citation>
    <scope>NUCLEOTIDE SEQUENCE</scope>
    <source>
        <strain evidence="1">NBRC 103684</strain>
    </source>
</reference>
<sequence>MPALAVRRAVTGDEEVNLAYHDRPYTVMEQPRLLTSPDVAALSAALCGIDLDTAFSELSDPQLPS</sequence>
<evidence type="ECO:0000313" key="1">
    <source>
        <dbReference type="EMBL" id="GLY83387.1"/>
    </source>
</evidence>
<dbReference type="AlphaFoldDB" id="A0A9W6S0F5"/>
<keyword evidence="2" id="KW-1185">Reference proteome</keyword>
<dbReference type="EMBL" id="BSTK01000002">
    <property type="protein sequence ID" value="GLY83387.1"/>
    <property type="molecule type" value="Genomic_DNA"/>
</dbReference>
<comment type="caution">
    <text evidence="1">The sequence shown here is derived from an EMBL/GenBank/DDBJ whole genome shotgun (WGS) entry which is preliminary data.</text>
</comment>
<protein>
    <submittedName>
        <fullName evidence="1">Uncharacterized protein</fullName>
    </submittedName>
</protein>